<keyword evidence="3" id="KW-1185">Reference proteome</keyword>
<name>A0AAV4P773_CAEEX</name>
<proteinExistence type="predicted"/>
<dbReference type="Proteomes" id="UP001054945">
    <property type="component" value="Unassembled WGS sequence"/>
</dbReference>
<evidence type="ECO:0000313" key="2">
    <source>
        <dbReference type="EMBL" id="GIX91769.1"/>
    </source>
</evidence>
<accession>A0AAV4P773</accession>
<dbReference type="EMBL" id="BPLR01021612">
    <property type="protein sequence ID" value="GIX91769.1"/>
    <property type="molecule type" value="Genomic_DNA"/>
</dbReference>
<comment type="caution">
    <text evidence="2">The sequence shown here is derived from an EMBL/GenBank/DDBJ whole genome shotgun (WGS) entry which is preliminary data.</text>
</comment>
<feature type="compositionally biased region" description="Basic and acidic residues" evidence="1">
    <location>
        <begin position="73"/>
        <end position="84"/>
    </location>
</feature>
<protein>
    <submittedName>
        <fullName evidence="2">Uncharacterized protein</fullName>
    </submittedName>
</protein>
<evidence type="ECO:0000313" key="3">
    <source>
        <dbReference type="Proteomes" id="UP001054945"/>
    </source>
</evidence>
<dbReference type="AlphaFoldDB" id="A0AAV4P773"/>
<feature type="region of interest" description="Disordered" evidence="1">
    <location>
        <begin position="65"/>
        <end position="84"/>
    </location>
</feature>
<organism evidence="2 3">
    <name type="scientific">Caerostris extrusa</name>
    <name type="common">Bark spider</name>
    <name type="synonym">Caerostris bankana</name>
    <dbReference type="NCBI Taxonomy" id="172846"/>
    <lineage>
        <taxon>Eukaryota</taxon>
        <taxon>Metazoa</taxon>
        <taxon>Ecdysozoa</taxon>
        <taxon>Arthropoda</taxon>
        <taxon>Chelicerata</taxon>
        <taxon>Arachnida</taxon>
        <taxon>Araneae</taxon>
        <taxon>Araneomorphae</taxon>
        <taxon>Entelegynae</taxon>
        <taxon>Araneoidea</taxon>
        <taxon>Araneidae</taxon>
        <taxon>Caerostris</taxon>
    </lineage>
</organism>
<reference evidence="2 3" key="1">
    <citation type="submission" date="2021-06" db="EMBL/GenBank/DDBJ databases">
        <title>Caerostris extrusa draft genome.</title>
        <authorList>
            <person name="Kono N."/>
            <person name="Arakawa K."/>
        </authorList>
    </citation>
    <scope>NUCLEOTIDE SEQUENCE [LARGE SCALE GENOMIC DNA]</scope>
</reference>
<gene>
    <name evidence="2" type="ORF">CEXT_93841</name>
</gene>
<sequence>MGPGPLCTVAGQTLSFRFSEVHCRTHRASADVQEEERRREPIFDIRDEWVANSELLIDISLPSSHPPTPFTRCTEETQHLIKTR</sequence>
<evidence type="ECO:0000256" key="1">
    <source>
        <dbReference type="SAM" id="MobiDB-lite"/>
    </source>
</evidence>